<dbReference type="SUPFAM" id="SSF49899">
    <property type="entry name" value="Concanavalin A-like lectins/glucanases"/>
    <property type="match status" value="1"/>
</dbReference>
<evidence type="ECO:0000313" key="1">
    <source>
        <dbReference type="EMBL" id="KAI2654420.1"/>
    </source>
</evidence>
<dbReference type="EMBL" id="JACTAM010000017">
    <property type="protein sequence ID" value="KAI2654420.1"/>
    <property type="molecule type" value="Genomic_DNA"/>
</dbReference>
<accession>A0ABQ8LVI7</accession>
<protein>
    <submittedName>
        <fullName evidence="1">Usherin</fullName>
    </submittedName>
</protein>
<proteinExistence type="predicted"/>
<reference evidence="1 2" key="1">
    <citation type="submission" date="2022-01" db="EMBL/GenBank/DDBJ databases">
        <title>A high-quality chromosome-level genome assembly of rohu carp, Labeo rohita.</title>
        <authorList>
            <person name="Arick M.A. II"/>
            <person name="Hsu C.-Y."/>
            <person name="Magbanua Z."/>
            <person name="Pechanova O."/>
            <person name="Grover C."/>
            <person name="Miller E."/>
            <person name="Thrash A."/>
            <person name="Ezzel L."/>
            <person name="Alam S."/>
            <person name="Benzie J."/>
            <person name="Hamilton M."/>
            <person name="Karsi A."/>
            <person name="Lawrence M.L."/>
            <person name="Peterson D.G."/>
        </authorList>
    </citation>
    <scope>NUCLEOTIDE SEQUENCE [LARGE SCALE GENOMIC DNA]</scope>
    <source>
        <strain evidence="2">BAU-BD-2019</strain>
        <tissue evidence="1">Blood</tissue>
    </source>
</reference>
<gene>
    <name evidence="1" type="ORF">H4Q32_011140</name>
</gene>
<comment type="caution">
    <text evidence="1">The sequence shown here is derived from an EMBL/GenBank/DDBJ whole genome shotgun (WGS) entry which is preliminary data.</text>
</comment>
<dbReference type="InterPro" id="IPR013320">
    <property type="entry name" value="ConA-like_dom_sf"/>
</dbReference>
<dbReference type="Proteomes" id="UP000830375">
    <property type="component" value="Unassembled WGS sequence"/>
</dbReference>
<keyword evidence="2" id="KW-1185">Reference proteome</keyword>
<evidence type="ECO:0000313" key="2">
    <source>
        <dbReference type="Proteomes" id="UP000830375"/>
    </source>
</evidence>
<dbReference type="Gene3D" id="2.60.120.200">
    <property type="match status" value="1"/>
</dbReference>
<sequence>MLNLHNTCRIGKQTLCTLLASVYDEQSDRALKFWIGADGKLIICFAQTGHAFLECIVRRGFGLLFDIVPLSCAALPKALDCKNVTTGMTIITYLRSLHQEATSPPTTNWLLGHKGAMLLLYTLGFYASLSLVAPQGNFPRLENIGAYKSVSTTPTRATCGIPERSTFCQAGRVREDLHTCVQKFCIQECPHSSSTPDYTAVLATSVGACWKGDARDHHPGAEAGSTSFIFPTSGGCPASPTTLSFSPASSFTLTVWVKLEQDTVMTLMEMSAVGRLVLLVTVSKDDIHIHYGIQSKQNFSISMKTAGHISIGHWTHLALQVGSMFLFSYSFCGNLYVSHAIQDNMKPHG</sequence>
<name>A0ABQ8LVI7_LABRO</name>
<organism evidence="1 2">
    <name type="scientific">Labeo rohita</name>
    <name type="common">Indian major carp</name>
    <name type="synonym">Cyprinus rohita</name>
    <dbReference type="NCBI Taxonomy" id="84645"/>
    <lineage>
        <taxon>Eukaryota</taxon>
        <taxon>Metazoa</taxon>
        <taxon>Chordata</taxon>
        <taxon>Craniata</taxon>
        <taxon>Vertebrata</taxon>
        <taxon>Euteleostomi</taxon>
        <taxon>Actinopterygii</taxon>
        <taxon>Neopterygii</taxon>
        <taxon>Teleostei</taxon>
        <taxon>Ostariophysi</taxon>
        <taxon>Cypriniformes</taxon>
        <taxon>Cyprinidae</taxon>
        <taxon>Labeoninae</taxon>
        <taxon>Labeonini</taxon>
        <taxon>Labeo</taxon>
    </lineage>
</organism>